<sequence length="481" mass="55746">MECACRVFCTITRKEGGKYARLRRVKRRTYLIKLNTLLILCEWIYTRITLQTSKIYKSLLSCLQLSYIILLRIHYYFLTTLQLILVSTMAFLDPTELYTPPAHLDQSQQWPIEYNYPAYQCLQSTFIYEGDDKSVAFHLMYATGRWDARPCYNKVDGMNTAPKIYRAIIQTYNLEFDLSKDADRTLIQELVVLFDGGVTFKPTYDNLTDMKPYAVHIQPKIVRFCRMDENGNQTATITARMSFHNTYGEILRALQGPLQVTPRTMFAKKASSTSSNFDQITHAQLGWANVPHNKHNSDDPSMNVYVKEGDHDRAGIRDALQAPSMAGLSNEERVAANWRDLIPDMCFPHNTTTGSFTEMQPDWSTLHLNTPRRPGEDDSRYFHNFKEWKQFHEYAHGVQEGLVKLSDLTQYKRPFAMSLLRHIVDIRQETTHGTTRNYRQAIAPDINKLVVCSLGVKATSDVLRCEMLEGLRVKWLKMERR</sequence>
<organism evidence="1 2">
    <name type="scientific">Tothia fuscella</name>
    <dbReference type="NCBI Taxonomy" id="1048955"/>
    <lineage>
        <taxon>Eukaryota</taxon>
        <taxon>Fungi</taxon>
        <taxon>Dikarya</taxon>
        <taxon>Ascomycota</taxon>
        <taxon>Pezizomycotina</taxon>
        <taxon>Dothideomycetes</taxon>
        <taxon>Pleosporomycetidae</taxon>
        <taxon>Venturiales</taxon>
        <taxon>Cylindrosympodiaceae</taxon>
        <taxon>Tothia</taxon>
    </lineage>
</organism>
<dbReference type="AlphaFoldDB" id="A0A9P4NKK1"/>
<name>A0A9P4NKK1_9PEZI</name>
<proteinExistence type="predicted"/>
<gene>
    <name evidence="1" type="ORF">EJ08DRAFT_410676</name>
</gene>
<evidence type="ECO:0000313" key="2">
    <source>
        <dbReference type="Proteomes" id="UP000800235"/>
    </source>
</evidence>
<reference evidence="1" key="1">
    <citation type="journal article" date="2020" name="Stud. Mycol.">
        <title>101 Dothideomycetes genomes: a test case for predicting lifestyles and emergence of pathogens.</title>
        <authorList>
            <person name="Haridas S."/>
            <person name="Albert R."/>
            <person name="Binder M."/>
            <person name="Bloem J."/>
            <person name="Labutti K."/>
            <person name="Salamov A."/>
            <person name="Andreopoulos B."/>
            <person name="Baker S."/>
            <person name="Barry K."/>
            <person name="Bills G."/>
            <person name="Bluhm B."/>
            <person name="Cannon C."/>
            <person name="Castanera R."/>
            <person name="Culley D."/>
            <person name="Daum C."/>
            <person name="Ezra D."/>
            <person name="Gonzalez J."/>
            <person name="Henrissat B."/>
            <person name="Kuo A."/>
            <person name="Liang C."/>
            <person name="Lipzen A."/>
            <person name="Lutzoni F."/>
            <person name="Magnuson J."/>
            <person name="Mondo S."/>
            <person name="Nolan M."/>
            <person name="Ohm R."/>
            <person name="Pangilinan J."/>
            <person name="Park H.-J."/>
            <person name="Ramirez L."/>
            <person name="Alfaro M."/>
            <person name="Sun H."/>
            <person name="Tritt A."/>
            <person name="Yoshinaga Y."/>
            <person name="Zwiers L.-H."/>
            <person name="Turgeon B."/>
            <person name="Goodwin S."/>
            <person name="Spatafora J."/>
            <person name="Crous P."/>
            <person name="Grigoriev I."/>
        </authorList>
    </citation>
    <scope>NUCLEOTIDE SEQUENCE</scope>
    <source>
        <strain evidence="1">CBS 130266</strain>
    </source>
</reference>
<dbReference type="Proteomes" id="UP000800235">
    <property type="component" value="Unassembled WGS sequence"/>
</dbReference>
<keyword evidence="2" id="KW-1185">Reference proteome</keyword>
<protein>
    <submittedName>
        <fullName evidence="1">Uncharacterized protein</fullName>
    </submittedName>
</protein>
<evidence type="ECO:0000313" key="1">
    <source>
        <dbReference type="EMBL" id="KAF2424841.1"/>
    </source>
</evidence>
<comment type="caution">
    <text evidence="1">The sequence shown here is derived from an EMBL/GenBank/DDBJ whole genome shotgun (WGS) entry which is preliminary data.</text>
</comment>
<dbReference type="EMBL" id="MU007073">
    <property type="protein sequence ID" value="KAF2424841.1"/>
    <property type="molecule type" value="Genomic_DNA"/>
</dbReference>
<accession>A0A9P4NKK1</accession>